<proteinExistence type="predicted"/>
<accession>A0AAD7EJX7</accession>
<dbReference type="Proteomes" id="UP001218218">
    <property type="component" value="Unassembled WGS sequence"/>
</dbReference>
<sequence length="368" mass="40416">MPAICVKKLGRPGGLAFEALGTLLTARTAFIEQADYSIPDWVNVVDLQTAEGTEERAAWSAHITAVTDVIEGKKTIPEPPGVAPATVDPKRKRGKAKQVTLTRVPTEKQLQHEKIRAQRILDLEGAAPAGDVGPSRGKTAGRRRDTLADDLVIVEGEENKKGELSEAVYCIACDTRAQFRNPQRIKEHAVTCAKLAEIFPKLYQKVVVECAERGRGDGKTLKLRTKTKLSAAAPAPAADAKSDQGVEMEVDTSVNDSGTSAKPSIKEYYTPVKMTPARQAMLDLALFQLVICAALPFTFVDNPWLINFLLIAIPNYVTPERTAFFIRHITEQLSVFTTELQSFLHNRVYLTLSFDGWSSLRSTIRQSA</sequence>
<dbReference type="EMBL" id="JARIHO010000037">
    <property type="protein sequence ID" value="KAJ7330478.1"/>
    <property type="molecule type" value="Genomic_DNA"/>
</dbReference>
<evidence type="ECO:0000313" key="2">
    <source>
        <dbReference type="EMBL" id="KAJ7330478.1"/>
    </source>
</evidence>
<evidence type="ECO:0000256" key="1">
    <source>
        <dbReference type="SAM" id="MobiDB-lite"/>
    </source>
</evidence>
<evidence type="ECO:0000313" key="3">
    <source>
        <dbReference type="Proteomes" id="UP001218218"/>
    </source>
</evidence>
<reference evidence="2" key="1">
    <citation type="submission" date="2023-03" db="EMBL/GenBank/DDBJ databases">
        <title>Massive genome expansion in bonnet fungi (Mycena s.s.) driven by repeated elements and novel gene families across ecological guilds.</title>
        <authorList>
            <consortium name="Lawrence Berkeley National Laboratory"/>
            <person name="Harder C.B."/>
            <person name="Miyauchi S."/>
            <person name="Viragh M."/>
            <person name="Kuo A."/>
            <person name="Thoen E."/>
            <person name="Andreopoulos B."/>
            <person name="Lu D."/>
            <person name="Skrede I."/>
            <person name="Drula E."/>
            <person name="Henrissat B."/>
            <person name="Morin E."/>
            <person name="Kohler A."/>
            <person name="Barry K."/>
            <person name="LaButti K."/>
            <person name="Morin E."/>
            <person name="Salamov A."/>
            <person name="Lipzen A."/>
            <person name="Mereny Z."/>
            <person name="Hegedus B."/>
            <person name="Baldrian P."/>
            <person name="Stursova M."/>
            <person name="Weitz H."/>
            <person name="Taylor A."/>
            <person name="Grigoriev I.V."/>
            <person name="Nagy L.G."/>
            <person name="Martin F."/>
            <person name="Kauserud H."/>
        </authorList>
    </citation>
    <scope>NUCLEOTIDE SEQUENCE</scope>
    <source>
        <strain evidence="2">CBHHK002</strain>
    </source>
</reference>
<keyword evidence="3" id="KW-1185">Reference proteome</keyword>
<comment type="caution">
    <text evidence="2">The sequence shown here is derived from an EMBL/GenBank/DDBJ whole genome shotgun (WGS) entry which is preliminary data.</text>
</comment>
<feature type="region of interest" description="Disordered" evidence="1">
    <location>
        <begin position="232"/>
        <end position="260"/>
    </location>
</feature>
<name>A0AAD7EJX7_9AGAR</name>
<protein>
    <submittedName>
        <fullName evidence="2">Uncharacterized protein</fullName>
    </submittedName>
</protein>
<dbReference type="AlphaFoldDB" id="A0AAD7EJX7"/>
<organism evidence="2 3">
    <name type="scientific">Mycena albidolilacea</name>
    <dbReference type="NCBI Taxonomy" id="1033008"/>
    <lineage>
        <taxon>Eukaryota</taxon>
        <taxon>Fungi</taxon>
        <taxon>Dikarya</taxon>
        <taxon>Basidiomycota</taxon>
        <taxon>Agaricomycotina</taxon>
        <taxon>Agaricomycetes</taxon>
        <taxon>Agaricomycetidae</taxon>
        <taxon>Agaricales</taxon>
        <taxon>Marasmiineae</taxon>
        <taxon>Mycenaceae</taxon>
        <taxon>Mycena</taxon>
    </lineage>
</organism>
<feature type="region of interest" description="Disordered" evidence="1">
    <location>
        <begin position="74"/>
        <end position="97"/>
    </location>
</feature>
<gene>
    <name evidence="2" type="ORF">DFH08DRAFT_1022764</name>
</gene>